<dbReference type="EnsemblPlants" id="AUR62040745-RA">
    <property type="protein sequence ID" value="AUR62040745-RA:cds"/>
    <property type="gene ID" value="AUR62040745"/>
</dbReference>
<evidence type="ECO:0000313" key="2">
    <source>
        <dbReference type="EnsemblPlants" id="AUR62040745-RA:cds"/>
    </source>
</evidence>
<name>A0A803N572_CHEQI</name>
<evidence type="ECO:0000313" key="3">
    <source>
        <dbReference type="Proteomes" id="UP000596660"/>
    </source>
</evidence>
<feature type="compositionally biased region" description="Acidic residues" evidence="1">
    <location>
        <begin position="55"/>
        <end position="87"/>
    </location>
</feature>
<reference evidence="2" key="2">
    <citation type="submission" date="2021-03" db="UniProtKB">
        <authorList>
            <consortium name="EnsemblPlants"/>
        </authorList>
    </citation>
    <scope>IDENTIFICATION</scope>
</reference>
<evidence type="ECO:0000256" key="1">
    <source>
        <dbReference type="SAM" id="MobiDB-lite"/>
    </source>
</evidence>
<accession>A0A803N572</accession>
<dbReference type="AlphaFoldDB" id="A0A803N572"/>
<protein>
    <submittedName>
        <fullName evidence="2">Uncharacterized protein</fullName>
    </submittedName>
</protein>
<keyword evidence="3" id="KW-1185">Reference proteome</keyword>
<dbReference type="Gramene" id="AUR62040745-RA">
    <property type="protein sequence ID" value="AUR62040745-RA:cds"/>
    <property type="gene ID" value="AUR62040745"/>
</dbReference>
<sequence length="125" mass="14423">MYAACDSQGEIKIDPTYLPLYTNKIIGLKRLERNRTSNINLIEVQGLREVRGDSESEDDWVLESPEMTEDSSSEKTGEEEDDNDDEGSSSSSNMREEKKTRMVMMMIKEEEMIIKTEEFRMVQVA</sequence>
<dbReference type="Proteomes" id="UP000596660">
    <property type="component" value="Unplaced"/>
</dbReference>
<organism evidence="2 3">
    <name type="scientific">Chenopodium quinoa</name>
    <name type="common">Quinoa</name>
    <dbReference type="NCBI Taxonomy" id="63459"/>
    <lineage>
        <taxon>Eukaryota</taxon>
        <taxon>Viridiplantae</taxon>
        <taxon>Streptophyta</taxon>
        <taxon>Embryophyta</taxon>
        <taxon>Tracheophyta</taxon>
        <taxon>Spermatophyta</taxon>
        <taxon>Magnoliopsida</taxon>
        <taxon>eudicotyledons</taxon>
        <taxon>Gunneridae</taxon>
        <taxon>Pentapetalae</taxon>
        <taxon>Caryophyllales</taxon>
        <taxon>Chenopodiaceae</taxon>
        <taxon>Chenopodioideae</taxon>
        <taxon>Atripliceae</taxon>
        <taxon>Chenopodium</taxon>
    </lineage>
</organism>
<reference evidence="2" key="1">
    <citation type="journal article" date="2017" name="Nature">
        <title>The genome of Chenopodium quinoa.</title>
        <authorList>
            <person name="Jarvis D.E."/>
            <person name="Ho Y.S."/>
            <person name="Lightfoot D.J."/>
            <person name="Schmoeckel S.M."/>
            <person name="Li B."/>
            <person name="Borm T.J.A."/>
            <person name="Ohyanagi H."/>
            <person name="Mineta K."/>
            <person name="Michell C.T."/>
            <person name="Saber N."/>
            <person name="Kharbatia N.M."/>
            <person name="Rupper R.R."/>
            <person name="Sharp A.R."/>
            <person name="Dally N."/>
            <person name="Boughton B.A."/>
            <person name="Woo Y.H."/>
            <person name="Gao G."/>
            <person name="Schijlen E.G.W.M."/>
            <person name="Guo X."/>
            <person name="Momin A.A."/>
            <person name="Negrao S."/>
            <person name="Al-Babili S."/>
            <person name="Gehring C."/>
            <person name="Roessner U."/>
            <person name="Jung C."/>
            <person name="Murphy K."/>
            <person name="Arold S.T."/>
            <person name="Gojobori T."/>
            <person name="van der Linden C.G."/>
            <person name="van Loo E.N."/>
            <person name="Jellen E.N."/>
            <person name="Maughan P.J."/>
            <person name="Tester M."/>
        </authorList>
    </citation>
    <scope>NUCLEOTIDE SEQUENCE [LARGE SCALE GENOMIC DNA]</scope>
    <source>
        <strain evidence="2">cv. PI 614886</strain>
    </source>
</reference>
<feature type="region of interest" description="Disordered" evidence="1">
    <location>
        <begin position="48"/>
        <end position="102"/>
    </location>
</feature>
<proteinExistence type="predicted"/>